<sequence length="88" mass="10309">MTTNEIMEFLQEHMVMKGEFESRMNTQKLGILDGVDDKLATLKGDLVVMMRNEDKKLMLMVQKLKQKEIFDDADVEEFTNLLPFPQRV</sequence>
<organism evidence="1 2">
    <name type="scientific">Candidatus Uhrbacteria bacterium GW2011_GWA2_52_8d</name>
    <dbReference type="NCBI Taxonomy" id="1618979"/>
    <lineage>
        <taxon>Bacteria</taxon>
        <taxon>Candidatus Uhriibacteriota</taxon>
    </lineage>
</organism>
<gene>
    <name evidence="1" type="ORF">UY76_C0014G0006</name>
</gene>
<evidence type="ECO:0000313" key="1">
    <source>
        <dbReference type="EMBL" id="KKW32893.1"/>
    </source>
</evidence>
<dbReference type="Proteomes" id="UP000034054">
    <property type="component" value="Unassembled WGS sequence"/>
</dbReference>
<dbReference type="EMBL" id="LCRH01000014">
    <property type="protein sequence ID" value="KKW32893.1"/>
    <property type="molecule type" value="Genomic_DNA"/>
</dbReference>
<dbReference type="AlphaFoldDB" id="A0A0G1XNP7"/>
<protein>
    <submittedName>
        <fullName evidence="1">Uncharacterized protein</fullName>
    </submittedName>
</protein>
<proteinExistence type="predicted"/>
<accession>A0A0G1XNP7</accession>
<reference evidence="1 2" key="1">
    <citation type="journal article" date="2015" name="Nature">
        <title>rRNA introns, odd ribosomes, and small enigmatic genomes across a large radiation of phyla.</title>
        <authorList>
            <person name="Brown C.T."/>
            <person name="Hug L.A."/>
            <person name="Thomas B.C."/>
            <person name="Sharon I."/>
            <person name="Castelle C.J."/>
            <person name="Singh A."/>
            <person name="Wilkins M.J."/>
            <person name="Williams K.H."/>
            <person name="Banfield J.F."/>
        </authorList>
    </citation>
    <scope>NUCLEOTIDE SEQUENCE [LARGE SCALE GENOMIC DNA]</scope>
</reference>
<comment type="caution">
    <text evidence="1">The sequence shown here is derived from an EMBL/GenBank/DDBJ whole genome shotgun (WGS) entry which is preliminary data.</text>
</comment>
<name>A0A0G1XNP7_9BACT</name>
<evidence type="ECO:0000313" key="2">
    <source>
        <dbReference type="Proteomes" id="UP000034054"/>
    </source>
</evidence>